<dbReference type="Pfam" id="PF00480">
    <property type="entry name" value="ROK"/>
    <property type="match status" value="1"/>
</dbReference>
<dbReference type="PROSITE" id="PS01125">
    <property type="entry name" value="ROK"/>
    <property type="match status" value="1"/>
</dbReference>
<dbReference type="InterPro" id="IPR004654">
    <property type="entry name" value="ROK_glcA"/>
</dbReference>
<dbReference type="InterPro" id="IPR000600">
    <property type="entry name" value="ROK"/>
</dbReference>
<dbReference type="SUPFAM" id="SSF53067">
    <property type="entry name" value="Actin-like ATPase domain"/>
    <property type="match status" value="1"/>
</dbReference>
<evidence type="ECO:0000313" key="9">
    <source>
        <dbReference type="EMBL" id="GAM79188.1"/>
    </source>
</evidence>
<evidence type="ECO:0000256" key="8">
    <source>
        <dbReference type="ARBA" id="ARBA00032386"/>
    </source>
</evidence>
<dbReference type="InterPro" id="IPR049874">
    <property type="entry name" value="ROK_cs"/>
</dbReference>
<dbReference type="InterPro" id="IPR043129">
    <property type="entry name" value="ATPase_NBD"/>
</dbReference>
<proteinExistence type="inferred from homology"/>
<evidence type="ECO:0000256" key="1">
    <source>
        <dbReference type="ARBA" id="ARBA00006479"/>
    </source>
</evidence>
<dbReference type="GO" id="GO:0005524">
    <property type="term" value="F:ATP binding"/>
    <property type="evidence" value="ECO:0007669"/>
    <property type="project" value="UniProtKB-KW"/>
</dbReference>
<evidence type="ECO:0000256" key="3">
    <source>
        <dbReference type="ARBA" id="ARBA00014701"/>
    </source>
</evidence>
<dbReference type="AlphaFoldDB" id="A0A0B8QW73"/>
<evidence type="ECO:0000256" key="4">
    <source>
        <dbReference type="ARBA" id="ARBA00022679"/>
    </source>
</evidence>
<comment type="caution">
    <text evidence="9">The sequence shown here is derived from an EMBL/GenBank/DDBJ whole genome shotgun (WGS) entry which is preliminary data.</text>
</comment>
<dbReference type="CDD" id="cd24062">
    <property type="entry name" value="ASKHA_NBD_ROK_BsGLK-like"/>
    <property type="match status" value="1"/>
</dbReference>
<reference evidence="9 10" key="1">
    <citation type="submission" date="2015-01" db="EMBL/GenBank/DDBJ databases">
        <title>Lactococcus lactis subsp.lactis JCM 5805 whole genome shotgun sequence.</title>
        <authorList>
            <person name="Fujii T."/>
            <person name="Tomita Y."/>
            <person name="Ikushima S."/>
            <person name="Fujiwara D."/>
        </authorList>
    </citation>
    <scope>NUCLEOTIDE SEQUENCE [LARGE SCALE GENOMIC DNA]</scope>
    <source>
        <strain evidence="9 10">JCM 5805</strain>
    </source>
</reference>
<dbReference type="PANTHER" id="PTHR18964">
    <property type="entry name" value="ROK (REPRESSOR, ORF, KINASE) FAMILY"/>
    <property type="match status" value="1"/>
</dbReference>
<dbReference type="EMBL" id="BBSI01000010">
    <property type="protein sequence ID" value="GAM79188.1"/>
    <property type="molecule type" value="Genomic_DNA"/>
</dbReference>
<gene>
    <name evidence="9" type="ORF">JCM5805K_0296</name>
</gene>
<dbReference type="Gene3D" id="3.30.420.40">
    <property type="match status" value="2"/>
</dbReference>
<dbReference type="GO" id="GO:0006096">
    <property type="term" value="P:glycolytic process"/>
    <property type="evidence" value="ECO:0007669"/>
    <property type="project" value="InterPro"/>
</dbReference>
<evidence type="ECO:0000256" key="5">
    <source>
        <dbReference type="ARBA" id="ARBA00022741"/>
    </source>
</evidence>
<keyword evidence="4" id="KW-0808">Transferase</keyword>
<keyword evidence="5" id="KW-0547">Nucleotide-binding</keyword>
<dbReference type="GO" id="GO:0005737">
    <property type="term" value="C:cytoplasm"/>
    <property type="evidence" value="ECO:0007669"/>
    <property type="project" value="InterPro"/>
</dbReference>
<evidence type="ECO:0000256" key="2">
    <source>
        <dbReference type="ARBA" id="ARBA00012323"/>
    </source>
</evidence>
<name>A0A0B8QW73_LACLL</name>
<organism evidence="9 10">
    <name type="scientific">Lactococcus lactis subsp. lactis</name>
    <name type="common">Streptococcus lactis</name>
    <dbReference type="NCBI Taxonomy" id="1360"/>
    <lineage>
        <taxon>Bacteria</taxon>
        <taxon>Bacillati</taxon>
        <taxon>Bacillota</taxon>
        <taxon>Bacilli</taxon>
        <taxon>Lactobacillales</taxon>
        <taxon>Streptococcaceae</taxon>
        <taxon>Lactococcus</taxon>
    </lineage>
</organism>
<protein>
    <recommendedName>
        <fullName evidence="3">Glucokinase</fullName>
        <ecNumber evidence="2">2.7.1.2</ecNumber>
    </recommendedName>
    <alternativeName>
        <fullName evidence="8">Glucose kinase</fullName>
    </alternativeName>
</protein>
<sequence length="335" mass="35201">MILFYCQIGEKNMTASKIIGIDLGGTSIKFGILTLDGEVQDKWSIPTNILEDGKHIVPDIIESINHRLSLYNLDKSEFLGIGMGTPGSVNISESTVKAAFNLNWSDTQEVGKPISEGVGLPFILDNDANVAALGERWVGAGENNPDVVFITLGTGVGGGIIASGELVHGVAGAGGEIGHICVDPDGFECTCGNRGCLETVTSATGIVRLARKFAEEYEGDSTIKAAIDNGDEVTSKDIFFAAQEGDHFSLSVVDKFAYYLGFACANLGSTLNPASIVIGGGVSAAGEFLREKVEKYFTKYAFSTVRNSSKIKLAVLGNDAGIIGAASLALKFKGE</sequence>
<dbReference type="Proteomes" id="UP000031847">
    <property type="component" value="Unassembled WGS sequence"/>
</dbReference>
<evidence type="ECO:0000256" key="7">
    <source>
        <dbReference type="ARBA" id="ARBA00022840"/>
    </source>
</evidence>
<keyword evidence="7" id="KW-0067">ATP-binding</keyword>
<evidence type="ECO:0000313" key="10">
    <source>
        <dbReference type="Proteomes" id="UP000031847"/>
    </source>
</evidence>
<comment type="similarity">
    <text evidence="1">Belongs to the ROK (NagC/XylR) family.</text>
</comment>
<evidence type="ECO:0000256" key="6">
    <source>
        <dbReference type="ARBA" id="ARBA00022777"/>
    </source>
</evidence>
<dbReference type="NCBIfam" id="TIGR00744">
    <property type="entry name" value="ROK_glcA_fam"/>
    <property type="match status" value="1"/>
</dbReference>
<accession>A0A0B8QW73</accession>
<dbReference type="PANTHER" id="PTHR18964:SF149">
    <property type="entry name" value="BIFUNCTIONAL UDP-N-ACETYLGLUCOSAMINE 2-EPIMERASE_N-ACETYLMANNOSAMINE KINASE"/>
    <property type="match status" value="1"/>
</dbReference>
<dbReference type="EC" id="2.7.1.2" evidence="2"/>
<dbReference type="GO" id="GO:0004340">
    <property type="term" value="F:glucokinase activity"/>
    <property type="evidence" value="ECO:0007669"/>
    <property type="project" value="UniProtKB-EC"/>
</dbReference>
<keyword evidence="6 9" id="KW-0418">Kinase</keyword>